<proteinExistence type="predicted"/>
<protein>
    <submittedName>
        <fullName evidence="2">PhzF family phenazine biosynthesis protein</fullName>
    </submittedName>
</protein>
<accession>A0ABT6ZG54</accession>
<comment type="caution">
    <text evidence="2">The sequence shown here is derived from an EMBL/GenBank/DDBJ whole genome shotgun (WGS) entry which is preliminary data.</text>
</comment>
<evidence type="ECO:0000313" key="3">
    <source>
        <dbReference type="Proteomes" id="UP001321481"/>
    </source>
</evidence>
<dbReference type="Gene3D" id="3.10.310.10">
    <property type="entry name" value="Diaminopimelate Epimerase, Chain A, domain 1"/>
    <property type="match status" value="1"/>
</dbReference>
<gene>
    <name evidence="2" type="ORF">QNI14_10675</name>
</gene>
<dbReference type="Proteomes" id="UP001321481">
    <property type="component" value="Unassembled WGS sequence"/>
</dbReference>
<feature type="region of interest" description="Disordered" evidence="1">
    <location>
        <begin position="1"/>
        <end position="20"/>
    </location>
</feature>
<name>A0ABT6ZG54_9MICO</name>
<evidence type="ECO:0000256" key="1">
    <source>
        <dbReference type="SAM" id="MobiDB-lite"/>
    </source>
</evidence>
<dbReference type="SUPFAM" id="SSF54506">
    <property type="entry name" value="Diaminopimelate epimerase-like"/>
    <property type="match status" value="1"/>
</dbReference>
<dbReference type="Pfam" id="PF02567">
    <property type="entry name" value="PhzC-PhzF"/>
    <property type="match status" value="1"/>
</dbReference>
<organism evidence="2 3">
    <name type="scientific">Microbacterium dauci</name>
    <dbReference type="NCBI Taxonomy" id="3048008"/>
    <lineage>
        <taxon>Bacteria</taxon>
        <taxon>Bacillati</taxon>
        <taxon>Actinomycetota</taxon>
        <taxon>Actinomycetes</taxon>
        <taxon>Micrococcales</taxon>
        <taxon>Microbacteriaceae</taxon>
        <taxon>Microbacterium</taxon>
    </lineage>
</organism>
<dbReference type="InterPro" id="IPR003719">
    <property type="entry name" value="Phenazine_PhzF-like"/>
</dbReference>
<dbReference type="EMBL" id="JASJND010000006">
    <property type="protein sequence ID" value="MDJ1114913.1"/>
    <property type="molecule type" value="Genomic_DNA"/>
</dbReference>
<sequence length="122" mass="12947">MINSTPKASRGASGNRDALDRVDHDADALLGLQNREGRDSTVPIVWREDRNTFVSRNPFPRGGINEDPATGSAAASLGAHLRWLGAHAALVQVHQGSHIGVPSLITVEIPDIGRARVSGRVA</sequence>
<keyword evidence="3" id="KW-1185">Reference proteome</keyword>
<reference evidence="2 3" key="1">
    <citation type="submission" date="2023-05" db="EMBL/GenBank/DDBJ databases">
        <title>Microbacterium dauci sp.nov., Isolated from Carrot Rhizosphere Soil.</title>
        <authorList>
            <person name="Xiao Z."/>
            <person name="Zheng J."/>
        </authorList>
    </citation>
    <scope>NUCLEOTIDE SEQUENCE [LARGE SCALE GENOMIC DNA]</scope>
    <source>
        <strain evidence="2 3">LX3-4</strain>
    </source>
</reference>
<evidence type="ECO:0000313" key="2">
    <source>
        <dbReference type="EMBL" id="MDJ1114913.1"/>
    </source>
</evidence>